<feature type="region of interest" description="Disordered" evidence="1">
    <location>
        <begin position="65"/>
        <end position="158"/>
    </location>
</feature>
<evidence type="ECO:0000256" key="1">
    <source>
        <dbReference type="SAM" id="MobiDB-lite"/>
    </source>
</evidence>
<evidence type="ECO:0000313" key="3">
    <source>
        <dbReference type="Proteomes" id="UP000326437"/>
    </source>
</evidence>
<accession>A0A5E7AF12</accession>
<name>A0A5E7AF12_PSEFL</name>
<evidence type="ECO:0000313" key="2">
    <source>
        <dbReference type="EMBL" id="VVN76965.1"/>
    </source>
</evidence>
<dbReference type="EMBL" id="CABVHO010000432">
    <property type="protein sequence ID" value="VVN76965.1"/>
    <property type="molecule type" value="Genomic_DNA"/>
</dbReference>
<protein>
    <submittedName>
        <fullName evidence="2">Uncharacterized protein</fullName>
    </submittedName>
</protein>
<dbReference type="AlphaFoldDB" id="A0A5E7AF12"/>
<proteinExistence type="predicted"/>
<gene>
    <name evidence="2" type="ORF">PS685_05347</name>
</gene>
<dbReference type="Proteomes" id="UP000326437">
    <property type="component" value="Unassembled WGS sequence"/>
</dbReference>
<sequence>MGVGGRCLTVPRQQLGQLQFFIVAQPARLTRFIVQITVHRQAEYDAGQSFQQKQPLPACQSPVAIQPQNGAGQYRTKARGKRHGDHEQRIGPRPVRRRKPERHVQQHTGQKPRLGDTYQRTQPIQAGRVMGKQRGGRRHAPGNHQTANPSASAEFRQDHVAGDAARDVGQVENRGCHAELGTAQAQVVHHRQAGEADIDTVQK</sequence>
<reference evidence="2 3" key="1">
    <citation type="submission" date="2019-09" db="EMBL/GenBank/DDBJ databases">
        <authorList>
            <person name="Chandra G."/>
            <person name="Truman W A."/>
        </authorList>
    </citation>
    <scope>NUCLEOTIDE SEQUENCE [LARGE SCALE GENOMIC DNA]</scope>
    <source>
        <strain evidence="2">PS685</strain>
    </source>
</reference>
<organism evidence="2 3">
    <name type="scientific">Pseudomonas fluorescens</name>
    <dbReference type="NCBI Taxonomy" id="294"/>
    <lineage>
        <taxon>Bacteria</taxon>
        <taxon>Pseudomonadati</taxon>
        <taxon>Pseudomonadota</taxon>
        <taxon>Gammaproteobacteria</taxon>
        <taxon>Pseudomonadales</taxon>
        <taxon>Pseudomonadaceae</taxon>
        <taxon>Pseudomonas</taxon>
    </lineage>
</organism>